<dbReference type="EMBL" id="CP063849">
    <property type="protein sequence ID" value="QOY89636.1"/>
    <property type="molecule type" value="Genomic_DNA"/>
</dbReference>
<dbReference type="PROSITE" id="PS50850">
    <property type="entry name" value="MFS"/>
    <property type="match status" value="1"/>
</dbReference>
<feature type="transmembrane region" description="Helical" evidence="4">
    <location>
        <begin position="248"/>
        <end position="266"/>
    </location>
</feature>
<feature type="transmembrane region" description="Helical" evidence="4">
    <location>
        <begin position="168"/>
        <end position="186"/>
    </location>
</feature>
<dbReference type="SUPFAM" id="SSF103473">
    <property type="entry name" value="MFS general substrate transporter"/>
    <property type="match status" value="1"/>
</dbReference>
<reference evidence="6 7" key="1">
    <citation type="submission" date="2020-10" db="EMBL/GenBank/DDBJ databases">
        <title>Complete genome sequence of Paludibaculum fermentans P105T, a facultatively anaerobic acidobacterium capable of dissimilatory Fe(III) reduction.</title>
        <authorList>
            <person name="Dedysh S.N."/>
            <person name="Beletsky A.V."/>
            <person name="Kulichevskaya I.S."/>
            <person name="Mardanov A.V."/>
            <person name="Ravin N.V."/>
        </authorList>
    </citation>
    <scope>NUCLEOTIDE SEQUENCE [LARGE SCALE GENOMIC DNA]</scope>
    <source>
        <strain evidence="6 7">P105</strain>
    </source>
</reference>
<dbReference type="Proteomes" id="UP000593892">
    <property type="component" value="Chromosome"/>
</dbReference>
<keyword evidence="3 4" id="KW-0472">Membrane</keyword>
<evidence type="ECO:0000256" key="4">
    <source>
        <dbReference type="SAM" id="Phobius"/>
    </source>
</evidence>
<feature type="transmembrane region" description="Helical" evidence="4">
    <location>
        <begin position="302"/>
        <end position="322"/>
    </location>
</feature>
<organism evidence="6 7">
    <name type="scientific">Paludibaculum fermentans</name>
    <dbReference type="NCBI Taxonomy" id="1473598"/>
    <lineage>
        <taxon>Bacteria</taxon>
        <taxon>Pseudomonadati</taxon>
        <taxon>Acidobacteriota</taxon>
        <taxon>Terriglobia</taxon>
        <taxon>Bryobacterales</taxon>
        <taxon>Bryobacteraceae</taxon>
        <taxon>Paludibaculum</taxon>
    </lineage>
</organism>
<accession>A0A7S7NTX5</accession>
<feature type="transmembrane region" description="Helical" evidence="4">
    <location>
        <begin position="363"/>
        <end position="381"/>
    </location>
</feature>
<evidence type="ECO:0000256" key="3">
    <source>
        <dbReference type="ARBA" id="ARBA00023136"/>
    </source>
</evidence>
<dbReference type="Pfam" id="PF07690">
    <property type="entry name" value="MFS_1"/>
    <property type="match status" value="1"/>
</dbReference>
<sequence>MASSWSRLRAGAITLTLFSLAHFLVDVYSGSLGVLQPFLVARYGLNLSQAGLIGGLLVFSSSVTQPIYGYLSDRYRSKLFSCLGPAVAGLFILGATMAPGYGALLALMMLGGAGVSAFHPQGSSWSTSGMRGDRGGWMAVFISAGTLGMALSPAFFKEVIQRIGVDHLVWAAVPGVLLSVVMLVIVRAPGETGPRKVRSFDWAALQAVRGPMTILYLGVFFRSAVQVTYGQFLILYLSRERHYSLSDAAYLVTLYLSFGAVGGFLGGHLAERFGAKRIIVHSFLWSVPCMAVFFLVPGPVGVASLILGGFILLFTIPVNVVVAQQLVPSQAATVSALLMGFAWGMAGMLFIPLTGWIADHASLHTALFGLLVFPALGFVLTRRLPEDIGR</sequence>
<dbReference type="InterPro" id="IPR036259">
    <property type="entry name" value="MFS_trans_sf"/>
</dbReference>
<dbReference type="GO" id="GO:0022857">
    <property type="term" value="F:transmembrane transporter activity"/>
    <property type="evidence" value="ECO:0007669"/>
    <property type="project" value="InterPro"/>
</dbReference>
<dbReference type="KEGG" id="pfer:IRI77_06700"/>
<evidence type="ECO:0000259" key="5">
    <source>
        <dbReference type="PROSITE" id="PS50850"/>
    </source>
</evidence>
<protein>
    <submittedName>
        <fullName evidence="6">MFS transporter</fullName>
    </submittedName>
</protein>
<feature type="transmembrane region" description="Helical" evidence="4">
    <location>
        <begin position="278"/>
        <end position="296"/>
    </location>
</feature>
<dbReference type="CDD" id="cd17478">
    <property type="entry name" value="MFS_FsR"/>
    <property type="match status" value="1"/>
</dbReference>
<dbReference type="InterPro" id="IPR011701">
    <property type="entry name" value="MFS"/>
</dbReference>
<dbReference type="InterPro" id="IPR020846">
    <property type="entry name" value="MFS_dom"/>
</dbReference>
<gene>
    <name evidence="6" type="ORF">IRI77_06700</name>
</gene>
<evidence type="ECO:0000313" key="7">
    <source>
        <dbReference type="Proteomes" id="UP000593892"/>
    </source>
</evidence>
<name>A0A7S7NTX5_PALFE</name>
<evidence type="ECO:0000256" key="1">
    <source>
        <dbReference type="ARBA" id="ARBA00022692"/>
    </source>
</evidence>
<feature type="transmembrane region" description="Helical" evidence="4">
    <location>
        <begin position="138"/>
        <end position="156"/>
    </location>
</feature>
<evidence type="ECO:0000313" key="6">
    <source>
        <dbReference type="EMBL" id="QOY89636.1"/>
    </source>
</evidence>
<feature type="transmembrane region" description="Helical" evidence="4">
    <location>
        <begin position="78"/>
        <end position="95"/>
    </location>
</feature>
<dbReference type="PANTHER" id="PTHR43129:SF1">
    <property type="entry name" value="FOSMIDOMYCIN RESISTANCE PROTEIN"/>
    <property type="match status" value="1"/>
</dbReference>
<keyword evidence="1 4" id="KW-0812">Transmembrane</keyword>
<feature type="transmembrane region" description="Helical" evidence="4">
    <location>
        <begin position="334"/>
        <end position="357"/>
    </location>
</feature>
<evidence type="ECO:0000256" key="2">
    <source>
        <dbReference type="ARBA" id="ARBA00022989"/>
    </source>
</evidence>
<proteinExistence type="predicted"/>
<dbReference type="GO" id="GO:0005886">
    <property type="term" value="C:plasma membrane"/>
    <property type="evidence" value="ECO:0007669"/>
    <property type="project" value="TreeGrafter"/>
</dbReference>
<keyword evidence="7" id="KW-1185">Reference proteome</keyword>
<dbReference type="AlphaFoldDB" id="A0A7S7NTX5"/>
<keyword evidence="2 4" id="KW-1133">Transmembrane helix</keyword>
<feature type="transmembrane region" description="Helical" evidence="4">
    <location>
        <begin position="47"/>
        <end position="71"/>
    </location>
</feature>
<dbReference type="RefSeq" id="WP_194451298.1">
    <property type="nucleotide sequence ID" value="NZ_CP063849.1"/>
</dbReference>
<dbReference type="PANTHER" id="PTHR43129">
    <property type="entry name" value="FOSMIDOMYCIN RESISTANCE PROTEIN"/>
    <property type="match status" value="1"/>
</dbReference>
<dbReference type="Gene3D" id="1.20.1250.20">
    <property type="entry name" value="MFS general substrate transporter like domains"/>
    <property type="match status" value="2"/>
</dbReference>
<feature type="domain" description="Major facilitator superfamily (MFS) profile" evidence="5">
    <location>
        <begin position="14"/>
        <end position="389"/>
    </location>
</feature>